<feature type="domain" description="Transcription factor zinc-finger" evidence="1">
    <location>
        <begin position="75"/>
        <end position="114"/>
    </location>
</feature>
<dbReference type="RefSeq" id="WP_264319575.1">
    <property type="nucleotide sequence ID" value="NZ_JADEXN010000005.1"/>
</dbReference>
<dbReference type="InterPro" id="IPR027392">
    <property type="entry name" value="TF_Znf"/>
</dbReference>
<evidence type="ECO:0000313" key="2">
    <source>
        <dbReference type="EMBL" id="MBE9039314.1"/>
    </source>
</evidence>
<evidence type="ECO:0000259" key="1">
    <source>
        <dbReference type="Pfam" id="PF13453"/>
    </source>
</evidence>
<proteinExistence type="predicted"/>
<sequence>MRCPKDNNSTLIDRTLDGGLAVQYCPSTEGQWIRDQEYRAWLENQNAEPDATLVAQRLTSLEFDPAAEDLKAALCPECGHYLTRAKVMTRKSFFVERCGKCGGIWCDRGEWEALQMLGLHTRLDELFSGEWQTLVRERQQSDRQREATIDKLGSDLAGRIFDLAEALKAHPNGDFGVAYLMQQFNKAE</sequence>
<dbReference type="EMBL" id="JADEXN010000005">
    <property type="protein sequence ID" value="MBE9039314.1"/>
    <property type="molecule type" value="Genomic_DNA"/>
</dbReference>
<name>A0A928VTW3_9CYAN</name>
<dbReference type="AlphaFoldDB" id="A0A928VTW3"/>
<dbReference type="Pfam" id="PF13453">
    <property type="entry name" value="Zn_ribbon_TFIIB"/>
    <property type="match status" value="1"/>
</dbReference>
<reference evidence="2" key="1">
    <citation type="submission" date="2020-10" db="EMBL/GenBank/DDBJ databases">
        <authorList>
            <person name="Castelo-Branco R."/>
            <person name="Eusebio N."/>
            <person name="Adriana R."/>
            <person name="Vieira A."/>
            <person name="Brugerolle De Fraissinette N."/>
            <person name="Rezende De Castro R."/>
            <person name="Schneider M.P."/>
            <person name="Vasconcelos V."/>
            <person name="Leao P.N."/>
        </authorList>
    </citation>
    <scope>NUCLEOTIDE SEQUENCE</scope>
    <source>
        <strain evidence="2">LEGE 11467</strain>
    </source>
</reference>
<dbReference type="Proteomes" id="UP000621799">
    <property type="component" value="Unassembled WGS sequence"/>
</dbReference>
<protein>
    <submittedName>
        <fullName evidence="2">Zf-TFIIB domain-containing protein</fullName>
    </submittedName>
</protein>
<keyword evidence="3" id="KW-1185">Reference proteome</keyword>
<comment type="caution">
    <text evidence="2">The sequence shown here is derived from an EMBL/GenBank/DDBJ whole genome shotgun (WGS) entry which is preliminary data.</text>
</comment>
<organism evidence="2 3">
    <name type="scientific">Zarconia navalis LEGE 11467</name>
    <dbReference type="NCBI Taxonomy" id="1828826"/>
    <lineage>
        <taxon>Bacteria</taxon>
        <taxon>Bacillati</taxon>
        <taxon>Cyanobacteriota</taxon>
        <taxon>Cyanophyceae</taxon>
        <taxon>Oscillatoriophycideae</taxon>
        <taxon>Oscillatoriales</taxon>
        <taxon>Oscillatoriales incertae sedis</taxon>
        <taxon>Zarconia</taxon>
        <taxon>Zarconia navalis</taxon>
    </lineage>
</organism>
<accession>A0A928VTW3</accession>
<gene>
    <name evidence="2" type="ORF">IQ235_00705</name>
</gene>
<evidence type="ECO:0000313" key="3">
    <source>
        <dbReference type="Proteomes" id="UP000621799"/>
    </source>
</evidence>